<feature type="compositionally biased region" description="Basic and acidic residues" evidence="14">
    <location>
        <begin position="470"/>
        <end position="479"/>
    </location>
</feature>
<keyword evidence="8 11" id="KW-1015">Disulfide bond</keyword>
<proteinExistence type="evidence at transcript level"/>
<evidence type="ECO:0000256" key="12">
    <source>
        <dbReference type="RuleBase" id="RU004208"/>
    </source>
</evidence>
<feature type="disulfide bond" description="Redox-active" evidence="11">
    <location>
        <begin position="394"/>
        <end position="397"/>
    </location>
</feature>
<feature type="chain" id="PRO_5005150977" description="Protein disulfide-isomerase" evidence="13">
    <location>
        <begin position="17"/>
        <end position="526"/>
    </location>
</feature>
<keyword evidence="6" id="KW-0677">Repeat</keyword>
<comment type="similarity">
    <text evidence="3 12">Belongs to the protein disulfide isomerase family.</text>
</comment>
<dbReference type="Pfam" id="PF00085">
    <property type="entry name" value="Thioredoxin"/>
    <property type="match status" value="2"/>
</dbReference>
<dbReference type="CDD" id="cd02982">
    <property type="entry name" value="PDI_b'_family"/>
    <property type="match status" value="1"/>
</dbReference>
<evidence type="ECO:0000256" key="14">
    <source>
        <dbReference type="SAM" id="MobiDB-lite"/>
    </source>
</evidence>
<feature type="signal peptide" evidence="13">
    <location>
        <begin position="1"/>
        <end position="16"/>
    </location>
</feature>
<feature type="compositionally biased region" description="Acidic residues" evidence="14">
    <location>
        <begin position="480"/>
        <end position="516"/>
    </location>
</feature>
<organism evidence="16">
    <name type="scientific">Chondrosia reniformis</name>
    <name type="common">Kidney sponge</name>
    <dbReference type="NCBI Taxonomy" id="68574"/>
    <lineage>
        <taxon>Eukaryota</taxon>
        <taxon>Metazoa</taxon>
        <taxon>Porifera</taxon>
        <taxon>Demospongiae</taxon>
        <taxon>Verongimorpha</taxon>
        <taxon>Chondrillida</taxon>
        <taxon>Chondrillidae</taxon>
        <taxon>Chondrosia</taxon>
    </lineage>
</organism>
<dbReference type="GO" id="GO:0005788">
    <property type="term" value="C:endoplasmic reticulum lumen"/>
    <property type="evidence" value="ECO:0007669"/>
    <property type="project" value="UniProtKB-SubCell"/>
</dbReference>
<accession>W5QM32</accession>
<protein>
    <recommendedName>
        <fullName evidence="4 13">Protein disulfide-isomerase</fullName>
        <ecNumber evidence="4 13">5.3.4.1</ecNumber>
    </recommendedName>
</protein>
<evidence type="ECO:0000256" key="5">
    <source>
        <dbReference type="ARBA" id="ARBA00022729"/>
    </source>
</evidence>
<dbReference type="FunFam" id="3.40.30.10:FF:000042">
    <property type="entry name" value="protein disulfide-isomerase A2"/>
    <property type="match status" value="1"/>
</dbReference>
<dbReference type="EC" id="5.3.4.1" evidence="4 13"/>
<sequence>MLKGIIFSILAILILGADDIPEEDGVLVSTSDNFKQAVGSIDNILVEFYAPWCGHCKALAPNYAKAAELLQKEGSEIRLAKVDATIHSDLAQKFGVRGYPTIKFFRGEDNVVDYSAGRQAEDIVNWLKKKTGPPATDLTTAEQAKEFSESAEAVVVGFFESAESEEAKAYIAAVTKLEDMPAGIVTNKEVAESLGATVSSIVMFQKFDDGKVVYSGEYNGVDILSFVNAERLPLFIEFNDKTANSIFSGSIKVHFLVFYSDDSDEAASISEAVTAVAKEFRGRIIFVRVNTDVENNNRIVEFFNLKEDDFPCGRLIQLDDDMRKFRPDFDSLNEENIRTFLTNFFDGKLKPHLSSEDIPEDWDAKPVKILVGRNFWDVIKSGKDVFVEFYAPWCGHCKALAPTWDELGEKFVDSDVIIAKIDSTANEIDGIKIEGFPTLKYFKSDDPESPIDFMGGRTLDDLVKFVESKGTDRGVKEPSEDLGDEFFDSLEDEDFEDEDYEDEDEDEGMDEQEDVGEPAKDKKIEL</sequence>
<keyword evidence="10 11" id="KW-0676">Redox-active center</keyword>
<evidence type="ECO:0000256" key="6">
    <source>
        <dbReference type="ARBA" id="ARBA00022737"/>
    </source>
</evidence>
<evidence type="ECO:0000256" key="11">
    <source>
        <dbReference type="PIRSR" id="PIRSR605792-51"/>
    </source>
</evidence>
<dbReference type="InterPro" id="IPR036249">
    <property type="entry name" value="Thioredoxin-like_sf"/>
</dbReference>
<dbReference type="CDD" id="cd02981">
    <property type="entry name" value="PDI_b_family"/>
    <property type="match status" value="1"/>
</dbReference>
<dbReference type="PROSITE" id="PS00194">
    <property type="entry name" value="THIOREDOXIN_1"/>
    <property type="match status" value="2"/>
</dbReference>
<evidence type="ECO:0000313" key="16">
    <source>
        <dbReference type="EMBL" id="AGA56249.1"/>
    </source>
</evidence>
<name>W5QM32_CHORE</name>
<dbReference type="PANTHER" id="PTHR18929">
    <property type="entry name" value="PROTEIN DISULFIDE ISOMERASE"/>
    <property type="match status" value="1"/>
</dbReference>
<dbReference type="PRINTS" id="PR00421">
    <property type="entry name" value="THIOREDOXIN"/>
</dbReference>
<dbReference type="InterPro" id="IPR013766">
    <property type="entry name" value="Thioredoxin_domain"/>
</dbReference>
<evidence type="ECO:0000256" key="2">
    <source>
        <dbReference type="ARBA" id="ARBA00004319"/>
    </source>
</evidence>
<dbReference type="InterPro" id="IPR005788">
    <property type="entry name" value="PDI_thioredoxin-like_dom"/>
</dbReference>
<evidence type="ECO:0000256" key="8">
    <source>
        <dbReference type="ARBA" id="ARBA00023157"/>
    </source>
</evidence>
<dbReference type="NCBIfam" id="TIGR01126">
    <property type="entry name" value="pdi_dom"/>
    <property type="match status" value="1"/>
</dbReference>
<evidence type="ECO:0000256" key="3">
    <source>
        <dbReference type="ARBA" id="ARBA00006347"/>
    </source>
</evidence>
<comment type="catalytic activity">
    <reaction evidence="1 13">
        <text>Catalyzes the rearrangement of -S-S- bonds in proteins.</text>
        <dbReference type="EC" id="5.3.4.1"/>
    </reaction>
</comment>
<evidence type="ECO:0000256" key="7">
    <source>
        <dbReference type="ARBA" id="ARBA00022824"/>
    </source>
</evidence>
<evidence type="ECO:0000256" key="9">
    <source>
        <dbReference type="ARBA" id="ARBA00023235"/>
    </source>
</evidence>
<dbReference type="PROSITE" id="PS51352">
    <property type="entry name" value="THIOREDOXIN_2"/>
    <property type="match status" value="2"/>
</dbReference>
<dbReference type="AlphaFoldDB" id="W5QM32"/>
<keyword evidence="5 13" id="KW-0732">Signal</keyword>
<comment type="subcellular location">
    <subcellularLocation>
        <location evidence="2">Endoplasmic reticulum lumen</location>
    </subcellularLocation>
</comment>
<keyword evidence="7" id="KW-0256">Endoplasmic reticulum</keyword>
<feature type="compositionally biased region" description="Basic and acidic residues" evidence="14">
    <location>
        <begin position="517"/>
        <end position="526"/>
    </location>
</feature>
<dbReference type="InterPro" id="IPR017937">
    <property type="entry name" value="Thioredoxin_CS"/>
</dbReference>
<evidence type="ECO:0000256" key="13">
    <source>
        <dbReference type="RuleBase" id="RU361130"/>
    </source>
</evidence>
<feature type="disulfide bond" description="Redox-active" evidence="11">
    <location>
        <begin position="53"/>
        <end position="56"/>
    </location>
</feature>
<dbReference type="CDD" id="cd02961">
    <property type="entry name" value="PDI_a_family"/>
    <property type="match status" value="1"/>
</dbReference>
<dbReference type="CDD" id="cd02995">
    <property type="entry name" value="PDI_a_PDI_a'_C"/>
    <property type="match status" value="1"/>
</dbReference>
<dbReference type="Pfam" id="PF13848">
    <property type="entry name" value="Thioredoxin_6"/>
    <property type="match status" value="1"/>
</dbReference>
<dbReference type="FunFam" id="3.40.30.10:FF:000027">
    <property type="entry name" value="protein disulfide-isomerase A2"/>
    <property type="match status" value="1"/>
</dbReference>
<dbReference type="SUPFAM" id="SSF52833">
    <property type="entry name" value="Thioredoxin-like"/>
    <property type="match status" value="4"/>
</dbReference>
<evidence type="ECO:0000256" key="10">
    <source>
        <dbReference type="ARBA" id="ARBA00023284"/>
    </source>
</evidence>
<dbReference type="GO" id="GO:0034976">
    <property type="term" value="P:response to endoplasmic reticulum stress"/>
    <property type="evidence" value="ECO:0007669"/>
    <property type="project" value="TreeGrafter"/>
</dbReference>
<dbReference type="PANTHER" id="PTHR18929:SF240">
    <property type="entry name" value="PROTEIN DISULFIDE-ISOMERASE"/>
    <property type="match status" value="1"/>
</dbReference>
<evidence type="ECO:0000256" key="1">
    <source>
        <dbReference type="ARBA" id="ARBA00001182"/>
    </source>
</evidence>
<evidence type="ECO:0000256" key="4">
    <source>
        <dbReference type="ARBA" id="ARBA00012723"/>
    </source>
</evidence>
<feature type="domain" description="Thioredoxin" evidence="15">
    <location>
        <begin position="9"/>
        <end position="132"/>
    </location>
</feature>
<dbReference type="NCBIfam" id="TIGR01130">
    <property type="entry name" value="ER_PDI_fam"/>
    <property type="match status" value="1"/>
</dbReference>
<dbReference type="InterPro" id="IPR005792">
    <property type="entry name" value="Prot_disulphide_isomerase"/>
</dbReference>
<feature type="domain" description="Thioredoxin" evidence="15">
    <location>
        <begin position="344"/>
        <end position="471"/>
    </location>
</feature>
<feature type="region of interest" description="Disordered" evidence="14">
    <location>
        <begin position="470"/>
        <end position="526"/>
    </location>
</feature>
<reference evidence="16" key="1">
    <citation type="submission" date="2012-02" db="EMBL/GenBank/DDBJ databases">
        <title>Identification and Pichia pastoris expression of a proly-4-hydroxylase from the marine sponge C. reniformis.</title>
        <authorList>
            <person name="Pozzolini M."/>
            <person name="Berilli V."/>
            <person name="Mussino F."/>
            <person name="Giovine M."/>
        </authorList>
    </citation>
    <scope>NUCLEOTIDE SEQUENCE</scope>
</reference>
<dbReference type="EMBL" id="JQ699292">
    <property type="protein sequence ID" value="AGA56249.1"/>
    <property type="molecule type" value="mRNA"/>
</dbReference>
<dbReference type="GO" id="GO:0003756">
    <property type="term" value="F:protein disulfide isomerase activity"/>
    <property type="evidence" value="ECO:0007669"/>
    <property type="project" value="UniProtKB-EC"/>
</dbReference>
<keyword evidence="9 13" id="KW-0413">Isomerase</keyword>
<dbReference type="Gene3D" id="3.40.30.10">
    <property type="entry name" value="Glutaredoxin"/>
    <property type="match status" value="4"/>
</dbReference>
<evidence type="ECO:0000259" key="15">
    <source>
        <dbReference type="PROSITE" id="PS51352"/>
    </source>
</evidence>
<dbReference type="GO" id="GO:0006457">
    <property type="term" value="P:protein folding"/>
    <property type="evidence" value="ECO:0007669"/>
    <property type="project" value="TreeGrafter"/>
</dbReference>
<dbReference type="FunFam" id="3.40.30.10:FF:000023">
    <property type="entry name" value="Protein disulfide-isomerase"/>
    <property type="match status" value="1"/>
</dbReference>